<evidence type="ECO:0000256" key="2">
    <source>
        <dbReference type="ARBA" id="ARBA00022448"/>
    </source>
</evidence>
<dbReference type="EMBL" id="JAUSRV010000003">
    <property type="protein sequence ID" value="MDP9970105.1"/>
    <property type="molecule type" value="Genomic_DNA"/>
</dbReference>
<dbReference type="GO" id="GO:0005524">
    <property type="term" value="F:ATP binding"/>
    <property type="evidence" value="ECO:0007669"/>
    <property type="project" value="UniProtKB-KW"/>
</dbReference>
<gene>
    <name evidence="8" type="ORF">J2W39_001335</name>
</gene>
<evidence type="ECO:0000256" key="6">
    <source>
        <dbReference type="ARBA" id="ARBA00022970"/>
    </source>
</evidence>
<evidence type="ECO:0000259" key="7">
    <source>
        <dbReference type="PROSITE" id="PS50893"/>
    </source>
</evidence>
<dbReference type="InterPro" id="IPR003593">
    <property type="entry name" value="AAA+_ATPase"/>
</dbReference>
<sequence>MNAATTLLDAKSVEAGYGASQVLFGIDLRIGAGEVLALLGRNGMGKSTLLKVLTGTLSPMRGSVHFGGDAIGGPHKTMRPDAIARRGVAIVPEGRHVFPNLSVDEHLRAFARPRPGSAPRWTVEALYGLFPRLAERKANAGNQLSGGEQQMLAIARALSTHPRLLILDEATEGLAPVIREEIWHCIATLKAEGEAILVVDKYVQRLLPLADRHVILERGRVVWQGDSAALDADRSLWTRYLGV</sequence>
<dbReference type="PROSITE" id="PS50893">
    <property type="entry name" value="ABC_TRANSPORTER_2"/>
    <property type="match status" value="1"/>
</dbReference>
<comment type="similarity">
    <text evidence="1">Belongs to the ABC transporter superfamily.</text>
</comment>
<dbReference type="GO" id="GO:0015807">
    <property type="term" value="P:L-amino acid transport"/>
    <property type="evidence" value="ECO:0007669"/>
    <property type="project" value="TreeGrafter"/>
</dbReference>
<dbReference type="AlphaFoldDB" id="A0AAW8EC62"/>
<dbReference type="GO" id="GO:0015658">
    <property type="term" value="F:branched-chain amino acid transmembrane transporter activity"/>
    <property type="evidence" value="ECO:0007669"/>
    <property type="project" value="TreeGrafter"/>
</dbReference>
<dbReference type="CDD" id="cd03224">
    <property type="entry name" value="ABC_TM1139_LivF_branched"/>
    <property type="match status" value="1"/>
</dbReference>
<dbReference type="InterPro" id="IPR052156">
    <property type="entry name" value="BCAA_Transport_ATP-bd_LivF"/>
</dbReference>
<name>A0AAW8EC62_VARPD</name>
<dbReference type="Pfam" id="PF00005">
    <property type="entry name" value="ABC_tran"/>
    <property type="match status" value="1"/>
</dbReference>
<proteinExistence type="inferred from homology"/>
<evidence type="ECO:0000256" key="5">
    <source>
        <dbReference type="ARBA" id="ARBA00022840"/>
    </source>
</evidence>
<dbReference type="SUPFAM" id="SSF52540">
    <property type="entry name" value="P-loop containing nucleoside triphosphate hydrolases"/>
    <property type="match status" value="1"/>
</dbReference>
<dbReference type="PANTHER" id="PTHR43820">
    <property type="entry name" value="HIGH-AFFINITY BRANCHED-CHAIN AMINO ACID TRANSPORT ATP-BINDING PROTEIN LIVF"/>
    <property type="match status" value="1"/>
</dbReference>
<dbReference type="RefSeq" id="WP_278880549.1">
    <property type="nucleotide sequence ID" value="NZ_JAUSRV010000003.1"/>
</dbReference>
<keyword evidence="3" id="KW-0472">Membrane</keyword>
<dbReference type="InterPro" id="IPR003439">
    <property type="entry name" value="ABC_transporter-like_ATP-bd"/>
</dbReference>
<protein>
    <submittedName>
        <fullName evidence="8">Branched-chain amino acid transport system ATP-binding protein</fullName>
    </submittedName>
</protein>
<organism evidence="8 9">
    <name type="scientific">Variovorax paradoxus</name>
    <dbReference type="NCBI Taxonomy" id="34073"/>
    <lineage>
        <taxon>Bacteria</taxon>
        <taxon>Pseudomonadati</taxon>
        <taxon>Pseudomonadota</taxon>
        <taxon>Betaproteobacteria</taxon>
        <taxon>Burkholderiales</taxon>
        <taxon>Comamonadaceae</taxon>
        <taxon>Variovorax</taxon>
    </lineage>
</organism>
<dbReference type="Proteomes" id="UP001224845">
    <property type="component" value="Unassembled WGS sequence"/>
</dbReference>
<dbReference type="InterPro" id="IPR017871">
    <property type="entry name" value="ABC_transporter-like_CS"/>
</dbReference>
<reference evidence="8" key="1">
    <citation type="submission" date="2023-07" db="EMBL/GenBank/DDBJ databases">
        <title>Sorghum-associated microbial communities from plants grown in Nebraska, USA.</title>
        <authorList>
            <person name="Schachtman D."/>
        </authorList>
    </citation>
    <scope>NUCLEOTIDE SEQUENCE</scope>
    <source>
        <strain evidence="8">DS3315</strain>
    </source>
</reference>
<evidence type="ECO:0000313" key="9">
    <source>
        <dbReference type="Proteomes" id="UP001224845"/>
    </source>
</evidence>
<dbReference type="GO" id="GO:0016887">
    <property type="term" value="F:ATP hydrolysis activity"/>
    <property type="evidence" value="ECO:0007669"/>
    <property type="project" value="InterPro"/>
</dbReference>
<keyword evidence="2" id="KW-0813">Transport</keyword>
<accession>A0AAW8EC62</accession>
<evidence type="ECO:0000256" key="3">
    <source>
        <dbReference type="ARBA" id="ARBA00022475"/>
    </source>
</evidence>
<dbReference type="InterPro" id="IPR027417">
    <property type="entry name" value="P-loop_NTPase"/>
</dbReference>
<feature type="domain" description="ABC transporter" evidence="7">
    <location>
        <begin position="8"/>
        <end position="243"/>
    </location>
</feature>
<dbReference type="Gene3D" id="3.40.50.300">
    <property type="entry name" value="P-loop containing nucleotide triphosphate hydrolases"/>
    <property type="match status" value="1"/>
</dbReference>
<comment type="caution">
    <text evidence="8">The sequence shown here is derived from an EMBL/GenBank/DDBJ whole genome shotgun (WGS) entry which is preliminary data.</text>
</comment>
<evidence type="ECO:0000256" key="4">
    <source>
        <dbReference type="ARBA" id="ARBA00022741"/>
    </source>
</evidence>
<keyword evidence="5 8" id="KW-0067">ATP-binding</keyword>
<dbReference type="SMART" id="SM00382">
    <property type="entry name" value="AAA"/>
    <property type="match status" value="1"/>
</dbReference>
<keyword evidence="4" id="KW-0547">Nucleotide-binding</keyword>
<evidence type="ECO:0000313" key="8">
    <source>
        <dbReference type="EMBL" id="MDP9970105.1"/>
    </source>
</evidence>
<keyword evidence="6" id="KW-0029">Amino-acid transport</keyword>
<dbReference type="PROSITE" id="PS00211">
    <property type="entry name" value="ABC_TRANSPORTER_1"/>
    <property type="match status" value="1"/>
</dbReference>
<evidence type="ECO:0000256" key="1">
    <source>
        <dbReference type="ARBA" id="ARBA00005417"/>
    </source>
</evidence>
<dbReference type="PANTHER" id="PTHR43820:SF2">
    <property type="entry name" value="ABC TRANSPORTER ATP-BINDING PROTEIN"/>
    <property type="match status" value="1"/>
</dbReference>
<keyword evidence="3" id="KW-1003">Cell membrane</keyword>